<dbReference type="CDD" id="cd07340">
    <property type="entry name" value="M48B_Htpx_like"/>
    <property type="match status" value="1"/>
</dbReference>
<keyword evidence="6 12" id="KW-0479">Metal-binding</keyword>
<evidence type="ECO:0000256" key="4">
    <source>
        <dbReference type="ARBA" id="ARBA00022670"/>
    </source>
</evidence>
<feature type="binding site" evidence="12">
    <location>
        <position position="147"/>
    </location>
    <ligand>
        <name>Zn(2+)</name>
        <dbReference type="ChEBI" id="CHEBI:29105"/>
        <note>catalytic</note>
    </ligand>
</feature>
<keyword evidence="11 12" id="KW-0472">Membrane</keyword>
<gene>
    <name evidence="12" type="primary">htpX</name>
    <name evidence="14" type="ORF">A2908_01240</name>
</gene>
<dbReference type="PANTHER" id="PTHR43221:SF1">
    <property type="entry name" value="PROTEASE HTPX"/>
    <property type="match status" value="1"/>
</dbReference>
<feature type="binding site" evidence="12">
    <location>
        <position position="222"/>
    </location>
    <ligand>
        <name>Zn(2+)</name>
        <dbReference type="ChEBI" id="CHEBI:29105"/>
        <note>catalytic</note>
    </ligand>
</feature>
<dbReference type="AlphaFoldDB" id="A0A1G2IGU3"/>
<dbReference type="GO" id="GO:0008270">
    <property type="term" value="F:zinc ion binding"/>
    <property type="evidence" value="ECO:0007669"/>
    <property type="project" value="UniProtKB-UniRule"/>
</dbReference>
<comment type="caution">
    <text evidence="14">The sequence shown here is derived from an EMBL/GenBank/DDBJ whole genome shotgun (WGS) entry which is preliminary data.</text>
</comment>
<evidence type="ECO:0000256" key="9">
    <source>
        <dbReference type="ARBA" id="ARBA00022989"/>
    </source>
</evidence>
<feature type="active site" evidence="12">
    <location>
        <position position="144"/>
    </location>
</feature>
<evidence type="ECO:0000256" key="6">
    <source>
        <dbReference type="ARBA" id="ARBA00022723"/>
    </source>
</evidence>
<feature type="transmembrane region" description="Helical" evidence="12">
    <location>
        <begin position="153"/>
        <end position="173"/>
    </location>
</feature>
<feature type="binding site" evidence="12">
    <location>
        <position position="143"/>
    </location>
    <ligand>
        <name>Zn(2+)</name>
        <dbReference type="ChEBI" id="CHEBI:29105"/>
        <note>catalytic</note>
    </ligand>
</feature>
<comment type="similarity">
    <text evidence="2 12">Belongs to the peptidase M48B family.</text>
</comment>
<dbReference type="GO" id="GO:0005886">
    <property type="term" value="C:plasma membrane"/>
    <property type="evidence" value="ECO:0007669"/>
    <property type="project" value="UniProtKB-SubCell"/>
</dbReference>
<evidence type="ECO:0000313" key="14">
    <source>
        <dbReference type="EMBL" id="OGZ73817.1"/>
    </source>
</evidence>
<feature type="transmembrane region" description="Helical" evidence="12">
    <location>
        <begin position="16"/>
        <end position="35"/>
    </location>
</feature>
<evidence type="ECO:0000256" key="7">
    <source>
        <dbReference type="ARBA" id="ARBA00022801"/>
    </source>
</evidence>
<dbReference type="Proteomes" id="UP000176774">
    <property type="component" value="Unassembled WGS sequence"/>
</dbReference>
<evidence type="ECO:0000256" key="2">
    <source>
        <dbReference type="ARBA" id="ARBA00009779"/>
    </source>
</evidence>
<evidence type="ECO:0000313" key="15">
    <source>
        <dbReference type="Proteomes" id="UP000176774"/>
    </source>
</evidence>
<evidence type="ECO:0000256" key="11">
    <source>
        <dbReference type="ARBA" id="ARBA00023136"/>
    </source>
</evidence>
<dbReference type="HAMAP" id="MF_00188">
    <property type="entry name" value="Pept_M48_protease_HtpX"/>
    <property type="match status" value="1"/>
</dbReference>
<feature type="transmembrane region" description="Helical" evidence="12">
    <location>
        <begin position="193"/>
        <end position="213"/>
    </location>
</feature>
<keyword evidence="4 12" id="KW-0645">Protease</keyword>
<proteinExistence type="inferred from homology"/>
<dbReference type="GO" id="GO:0006508">
    <property type="term" value="P:proteolysis"/>
    <property type="evidence" value="ECO:0007669"/>
    <property type="project" value="UniProtKB-KW"/>
</dbReference>
<protein>
    <recommendedName>
        <fullName evidence="12">Protease HtpX homolog</fullName>
        <ecNumber evidence="12">3.4.24.-</ecNumber>
    </recommendedName>
</protein>
<evidence type="ECO:0000256" key="8">
    <source>
        <dbReference type="ARBA" id="ARBA00022833"/>
    </source>
</evidence>
<reference evidence="14 15" key="1">
    <citation type="journal article" date="2016" name="Nat. Commun.">
        <title>Thousands of microbial genomes shed light on interconnected biogeochemical processes in an aquifer system.</title>
        <authorList>
            <person name="Anantharaman K."/>
            <person name="Brown C.T."/>
            <person name="Hug L.A."/>
            <person name="Sharon I."/>
            <person name="Castelle C.J."/>
            <person name="Probst A.J."/>
            <person name="Thomas B.C."/>
            <person name="Singh A."/>
            <person name="Wilkins M.J."/>
            <person name="Karaoz U."/>
            <person name="Brodie E.L."/>
            <person name="Williams K.H."/>
            <person name="Hubbard S.S."/>
            <person name="Banfield J.F."/>
        </authorList>
    </citation>
    <scope>NUCLEOTIDE SEQUENCE [LARGE SCALE GENOMIC DNA]</scope>
</reference>
<keyword evidence="5 12" id="KW-0812">Transmembrane</keyword>
<dbReference type="Pfam" id="PF01435">
    <property type="entry name" value="Peptidase_M48"/>
    <property type="match status" value="1"/>
</dbReference>
<feature type="domain" description="Peptidase M48" evidence="13">
    <location>
        <begin position="77"/>
        <end position="298"/>
    </location>
</feature>
<keyword evidence="3 12" id="KW-1003">Cell membrane</keyword>
<keyword evidence="10 12" id="KW-0482">Metalloprotease</keyword>
<dbReference type="InterPro" id="IPR050083">
    <property type="entry name" value="HtpX_protease"/>
</dbReference>
<evidence type="ECO:0000256" key="3">
    <source>
        <dbReference type="ARBA" id="ARBA00022475"/>
    </source>
</evidence>
<comment type="subcellular location">
    <subcellularLocation>
        <location evidence="1 12">Cell membrane</location>
        <topology evidence="1 12">Multi-pass membrane protein</topology>
    </subcellularLocation>
</comment>
<dbReference type="InterPro" id="IPR022919">
    <property type="entry name" value="Pept_M48_protease_HtpX"/>
</dbReference>
<keyword evidence="9 12" id="KW-1133">Transmembrane helix</keyword>
<name>A0A1G2IGU3_9BACT</name>
<evidence type="ECO:0000256" key="1">
    <source>
        <dbReference type="ARBA" id="ARBA00004651"/>
    </source>
</evidence>
<organism evidence="14 15">
    <name type="scientific">Candidatus Staskawiczbacteria bacterium RIFCSPLOWO2_01_FULL_38_12b</name>
    <dbReference type="NCBI Taxonomy" id="1802214"/>
    <lineage>
        <taxon>Bacteria</taxon>
        <taxon>Candidatus Staskawicziibacteriota</taxon>
    </lineage>
</organism>
<dbReference type="Gene3D" id="3.30.2010.10">
    <property type="entry name" value="Metalloproteases ('zincins'), catalytic domain"/>
    <property type="match status" value="1"/>
</dbReference>
<keyword evidence="7 12" id="KW-0378">Hydrolase</keyword>
<evidence type="ECO:0000256" key="12">
    <source>
        <dbReference type="HAMAP-Rule" id="MF_00188"/>
    </source>
</evidence>
<accession>A0A1G2IGU3</accession>
<feature type="transmembrane region" description="Helical" evidence="12">
    <location>
        <begin position="41"/>
        <end position="60"/>
    </location>
</feature>
<dbReference type="PANTHER" id="PTHR43221">
    <property type="entry name" value="PROTEASE HTPX"/>
    <property type="match status" value="1"/>
</dbReference>
<evidence type="ECO:0000259" key="13">
    <source>
        <dbReference type="Pfam" id="PF01435"/>
    </source>
</evidence>
<dbReference type="EC" id="3.4.24.-" evidence="12"/>
<evidence type="ECO:0000256" key="10">
    <source>
        <dbReference type="ARBA" id="ARBA00023049"/>
    </source>
</evidence>
<keyword evidence="8 12" id="KW-0862">Zinc</keyword>
<sequence>MASIYTQADSNTRKTWFLVTGFLVFVIAVGWIFSQALQSDAILYVAVFLSIAMSFGSYWWSDKLVLSMARATLIEKKDNPELYRVVENLCITAGLPLPKIYIINESQLNAFATGRNKNHAVVAVTCGLLDRLDKMELEGVIAHELSHIGNKDMLLGTVVVVLAGIISLLANFFLRISFFGGRGRSSDDNKAGALLMVLGLIAAILAPIAATLIKLAISRKREFLADADGALLTRYPDGLASALQKISDDVTPMKVANPASAHLYIDSPFNEKQNQNWFVKLFQTHPPIEDRIRALKDMQV</sequence>
<evidence type="ECO:0000256" key="5">
    <source>
        <dbReference type="ARBA" id="ARBA00022692"/>
    </source>
</evidence>
<dbReference type="STRING" id="1802214.A2908_01240"/>
<dbReference type="InterPro" id="IPR001915">
    <property type="entry name" value="Peptidase_M48"/>
</dbReference>
<dbReference type="EMBL" id="MHPA01000006">
    <property type="protein sequence ID" value="OGZ73817.1"/>
    <property type="molecule type" value="Genomic_DNA"/>
</dbReference>
<dbReference type="GO" id="GO:0004222">
    <property type="term" value="F:metalloendopeptidase activity"/>
    <property type="evidence" value="ECO:0007669"/>
    <property type="project" value="UniProtKB-UniRule"/>
</dbReference>
<comment type="cofactor">
    <cofactor evidence="12">
        <name>Zn(2+)</name>
        <dbReference type="ChEBI" id="CHEBI:29105"/>
    </cofactor>
    <text evidence="12">Binds 1 zinc ion per subunit.</text>
</comment>